<evidence type="ECO:0000313" key="2">
    <source>
        <dbReference type="Proteomes" id="UP000031366"/>
    </source>
</evidence>
<proteinExistence type="predicted"/>
<dbReference type="RefSeq" id="WP_039632652.1">
    <property type="nucleotide sequence ID" value="NZ_AYSO01000015.1"/>
</dbReference>
<dbReference type="EMBL" id="AYSO01000015">
    <property type="protein sequence ID" value="KIE47353.1"/>
    <property type="molecule type" value="Genomic_DNA"/>
</dbReference>
<dbReference type="InterPro" id="IPR014198">
    <property type="entry name" value="Spore_III_AB"/>
</dbReference>
<dbReference type="OrthoDB" id="1957909at2"/>
<dbReference type="PIRSF" id="PIRSF021435">
    <property type="entry name" value="SpoIIIAB"/>
    <property type="match status" value="1"/>
</dbReference>
<comment type="caution">
    <text evidence="1">The sequence shown here is derived from an EMBL/GenBank/DDBJ whole genome shotgun (WGS) entry which is preliminary data.</text>
</comment>
<organism evidence="1 2">
    <name type="scientific">Clostridium argentinense CDC 2741</name>
    <dbReference type="NCBI Taxonomy" id="1418104"/>
    <lineage>
        <taxon>Bacteria</taxon>
        <taxon>Bacillati</taxon>
        <taxon>Bacillota</taxon>
        <taxon>Clostridia</taxon>
        <taxon>Eubacteriales</taxon>
        <taxon>Clostridiaceae</taxon>
        <taxon>Clostridium</taxon>
    </lineage>
</organism>
<dbReference type="STRING" id="29341.RSJ17_12395"/>
<evidence type="ECO:0000313" key="1">
    <source>
        <dbReference type="EMBL" id="KIE47353.1"/>
    </source>
</evidence>
<dbReference type="AlphaFoldDB" id="A0A0C1U6G9"/>
<protein>
    <submittedName>
        <fullName evidence="1">Stage III sporulation protein AB</fullName>
    </submittedName>
</protein>
<gene>
    <name evidence="1" type="primary">spoIIIAB</name>
    <name evidence="1" type="ORF">U732_1570</name>
</gene>
<dbReference type="Proteomes" id="UP000031366">
    <property type="component" value="Unassembled WGS sequence"/>
</dbReference>
<sequence>MLKLVGSFMILISASLIGYLYGENLKKRVIHLKELEGAIYHLKNEISYSHALLQDGLITVAEKTKSPVNKVFYSVSNILRKHECDSVYEAFIQSFENNKESLELTKEDIGIFLSLAKTLGEISLEGQEEMFKLTIINLEKAIKNAEQSLEKNLKMYRYLGFTIGAMVVIVLI</sequence>
<dbReference type="NCBIfam" id="TIGR02833">
    <property type="entry name" value="spore_III_AB"/>
    <property type="match status" value="1"/>
</dbReference>
<name>A0A0C1U6G9_9CLOT</name>
<reference evidence="1 2" key="1">
    <citation type="journal article" date="2015" name="Infect. Genet. Evol.">
        <title>Genomic sequences of six botulinum neurotoxin-producing strains representing three clostridial species illustrate the mobility and diversity of botulinum neurotoxin genes.</title>
        <authorList>
            <person name="Smith T.J."/>
            <person name="Hill K.K."/>
            <person name="Xie G."/>
            <person name="Foley B.T."/>
            <person name="Williamson C.H."/>
            <person name="Foster J.T."/>
            <person name="Johnson S.L."/>
            <person name="Chertkov O."/>
            <person name="Teshima H."/>
            <person name="Gibbons H.S."/>
            <person name="Johnsky L.A."/>
            <person name="Karavis M.A."/>
            <person name="Smith L.A."/>
        </authorList>
    </citation>
    <scope>NUCLEOTIDE SEQUENCE [LARGE SCALE GENOMIC DNA]</scope>
    <source>
        <strain evidence="1 2">CDC 2741</strain>
    </source>
</reference>
<accession>A0A0C1U6G9</accession>
<dbReference type="Pfam" id="PF09548">
    <property type="entry name" value="Spore_III_AB"/>
    <property type="match status" value="1"/>
</dbReference>
<keyword evidence="2" id="KW-1185">Reference proteome</keyword>